<evidence type="ECO:0000256" key="1">
    <source>
        <dbReference type="SAM" id="Phobius"/>
    </source>
</evidence>
<dbReference type="Proteomes" id="UP000799291">
    <property type="component" value="Unassembled WGS sequence"/>
</dbReference>
<evidence type="ECO:0000313" key="2">
    <source>
        <dbReference type="EMBL" id="KAF2683241.1"/>
    </source>
</evidence>
<gene>
    <name evidence="2" type="ORF">K458DRAFT_487958</name>
</gene>
<proteinExistence type="predicted"/>
<dbReference type="EMBL" id="MU005584">
    <property type="protein sequence ID" value="KAF2683241.1"/>
    <property type="molecule type" value="Genomic_DNA"/>
</dbReference>
<reference evidence="2" key="1">
    <citation type="journal article" date="2020" name="Stud. Mycol.">
        <title>101 Dothideomycetes genomes: a test case for predicting lifestyles and emergence of pathogens.</title>
        <authorList>
            <person name="Haridas S."/>
            <person name="Albert R."/>
            <person name="Binder M."/>
            <person name="Bloem J."/>
            <person name="Labutti K."/>
            <person name="Salamov A."/>
            <person name="Andreopoulos B."/>
            <person name="Baker S."/>
            <person name="Barry K."/>
            <person name="Bills G."/>
            <person name="Bluhm B."/>
            <person name="Cannon C."/>
            <person name="Castanera R."/>
            <person name="Culley D."/>
            <person name="Daum C."/>
            <person name="Ezra D."/>
            <person name="Gonzalez J."/>
            <person name="Henrissat B."/>
            <person name="Kuo A."/>
            <person name="Liang C."/>
            <person name="Lipzen A."/>
            <person name="Lutzoni F."/>
            <person name="Magnuson J."/>
            <person name="Mondo S."/>
            <person name="Nolan M."/>
            <person name="Ohm R."/>
            <person name="Pangilinan J."/>
            <person name="Park H.-J."/>
            <person name="Ramirez L."/>
            <person name="Alfaro M."/>
            <person name="Sun H."/>
            <person name="Tritt A."/>
            <person name="Yoshinaga Y."/>
            <person name="Zwiers L.-H."/>
            <person name="Turgeon B."/>
            <person name="Goodwin S."/>
            <person name="Spatafora J."/>
            <person name="Crous P."/>
            <person name="Grigoriev I."/>
        </authorList>
    </citation>
    <scope>NUCLEOTIDE SEQUENCE</scope>
    <source>
        <strain evidence="2">CBS 122367</strain>
    </source>
</reference>
<keyword evidence="1" id="KW-1133">Transmembrane helix</keyword>
<feature type="transmembrane region" description="Helical" evidence="1">
    <location>
        <begin position="165"/>
        <end position="186"/>
    </location>
</feature>
<name>A0A6G1IZ71_9PLEO</name>
<feature type="transmembrane region" description="Helical" evidence="1">
    <location>
        <begin position="100"/>
        <end position="117"/>
    </location>
</feature>
<sequence length="223" mass="24764">MNNQISEEPTTRYPGHLPEVVPMRQMDGMDKTKSIEESSIGYSGHFPEDLPMRPGPPPAAKAPWRQRLRSFFTFSLSSYSIIHTTDGAARWRHISMVTIILLRTGMSALSILSAVIKGSIVGIVIYSLLAALSFWFTATCLAIIGDAEGDKQLKGIVVKRWHFDAFLGACVLIHAGLIVLFFFGLSGWGLELTSIGMWLAILGVAWIAGWQPELPTYQRRWVT</sequence>
<organism evidence="2 3">
    <name type="scientific">Lentithecium fluviatile CBS 122367</name>
    <dbReference type="NCBI Taxonomy" id="1168545"/>
    <lineage>
        <taxon>Eukaryota</taxon>
        <taxon>Fungi</taxon>
        <taxon>Dikarya</taxon>
        <taxon>Ascomycota</taxon>
        <taxon>Pezizomycotina</taxon>
        <taxon>Dothideomycetes</taxon>
        <taxon>Pleosporomycetidae</taxon>
        <taxon>Pleosporales</taxon>
        <taxon>Massarineae</taxon>
        <taxon>Lentitheciaceae</taxon>
        <taxon>Lentithecium</taxon>
    </lineage>
</organism>
<dbReference type="OrthoDB" id="3750908at2759"/>
<feature type="transmembrane region" description="Helical" evidence="1">
    <location>
        <begin position="192"/>
        <end position="210"/>
    </location>
</feature>
<keyword evidence="1" id="KW-0472">Membrane</keyword>
<protein>
    <submittedName>
        <fullName evidence="2">Uncharacterized protein</fullName>
    </submittedName>
</protein>
<keyword evidence="3" id="KW-1185">Reference proteome</keyword>
<feature type="transmembrane region" description="Helical" evidence="1">
    <location>
        <begin position="123"/>
        <end position="144"/>
    </location>
</feature>
<keyword evidence="1" id="KW-0812">Transmembrane</keyword>
<dbReference type="AlphaFoldDB" id="A0A6G1IZ71"/>
<accession>A0A6G1IZ71</accession>
<evidence type="ECO:0000313" key="3">
    <source>
        <dbReference type="Proteomes" id="UP000799291"/>
    </source>
</evidence>